<dbReference type="Pfam" id="PF13663">
    <property type="entry name" value="DUF4148"/>
    <property type="match status" value="1"/>
</dbReference>
<dbReference type="PATRIC" id="fig|279113.10.peg.2163"/>
<accession>A0A127Q688</accession>
<evidence type="ECO:0000313" key="4">
    <source>
        <dbReference type="EMBL" id="AMP14427.1"/>
    </source>
</evidence>
<dbReference type="Proteomes" id="UP000074561">
    <property type="component" value="Chromosome"/>
</dbReference>
<feature type="compositionally biased region" description="Basic and acidic residues" evidence="1">
    <location>
        <begin position="76"/>
        <end position="95"/>
    </location>
</feature>
<dbReference type="RefSeq" id="WP_061941568.1">
    <property type="nucleotide sequence ID" value="NZ_CP013234.1"/>
</dbReference>
<dbReference type="Proteomes" id="UP000074914">
    <property type="component" value="Chromosome"/>
</dbReference>
<dbReference type="EMBL" id="CP013234">
    <property type="protein sequence ID" value="AMP05547.1"/>
    <property type="molecule type" value="Genomic_DNA"/>
</dbReference>
<feature type="region of interest" description="Disordered" evidence="1">
    <location>
        <begin position="20"/>
        <end position="95"/>
    </location>
</feature>
<name>A0A127Q688_9BURK</name>
<proteinExistence type="predicted"/>
<feature type="chain" id="PRO_5013475045" description="DUF4148 domain-containing protein" evidence="2">
    <location>
        <begin position="22"/>
        <end position="95"/>
    </location>
</feature>
<keyword evidence="6" id="KW-1185">Reference proteome</keyword>
<dbReference type="OrthoDB" id="9027309at2"/>
<feature type="signal peptide" evidence="2">
    <location>
        <begin position="1"/>
        <end position="21"/>
    </location>
</feature>
<evidence type="ECO:0000256" key="2">
    <source>
        <dbReference type="SAM" id="SignalP"/>
    </source>
</evidence>
<evidence type="ECO:0000256" key="1">
    <source>
        <dbReference type="SAM" id="MobiDB-lite"/>
    </source>
</evidence>
<evidence type="ECO:0000313" key="5">
    <source>
        <dbReference type="Proteomes" id="UP000074561"/>
    </source>
</evidence>
<gene>
    <name evidence="4" type="ORF">CPter291_2165</name>
    <name evidence="3" type="ORF">CPter91_3214</name>
</gene>
<evidence type="ECO:0000313" key="3">
    <source>
        <dbReference type="EMBL" id="AMP05547.1"/>
    </source>
</evidence>
<protein>
    <recommendedName>
        <fullName evidence="7">DUF4148 domain-containing protein</fullName>
    </recommendedName>
</protein>
<dbReference type="KEGG" id="cpra:CPter91_3214"/>
<sequence>MKFTQLILALTAASLSFGAAAADNASDGKGKTRQEVRQELTEAQHNGQVPARNADYPPSKETIKRNQQSHKAAAHPKNEKTNGIDSHDDRGGAKQ</sequence>
<organism evidence="3 5">
    <name type="scientific">Collimonas pratensis</name>
    <dbReference type="NCBI Taxonomy" id="279113"/>
    <lineage>
        <taxon>Bacteria</taxon>
        <taxon>Pseudomonadati</taxon>
        <taxon>Pseudomonadota</taxon>
        <taxon>Betaproteobacteria</taxon>
        <taxon>Burkholderiales</taxon>
        <taxon>Oxalobacteraceae</taxon>
        <taxon>Collimonas</taxon>
    </lineage>
</organism>
<keyword evidence="2" id="KW-0732">Signal</keyword>
<dbReference type="EMBL" id="CP013236">
    <property type="protein sequence ID" value="AMP14427.1"/>
    <property type="molecule type" value="Genomic_DNA"/>
</dbReference>
<feature type="compositionally biased region" description="Basic and acidic residues" evidence="1">
    <location>
        <begin position="26"/>
        <end position="42"/>
    </location>
</feature>
<dbReference type="InterPro" id="IPR025421">
    <property type="entry name" value="DUF4148"/>
</dbReference>
<evidence type="ECO:0000313" key="6">
    <source>
        <dbReference type="Proteomes" id="UP000074914"/>
    </source>
</evidence>
<reference evidence="5 6" key="1">
    <citation type="submission" date="2015-11" db="EMBL/GenBank/DDBJ databases">
        <title>Exploring the genomic traits of fungus-feeding bacterial genus Collimonas.</title>
        <authorList>
            <person name="Song C."/>
            <person name="Schmidt R."/>
            <person name="de Jager V."/>
            <person name="Krzyzanowska D."/>
            <person name="Jongedijk E."/>
            <person name="Cankar K."/>
            <person name="Beekwilder J."/>
            <person name="van Veen A."/>
            <person name="de Boer W."/>
            <person name="van Veen J.A."/>
            <person name="Garbeva P."/>
        </authorList>
    </citation>
    <scope>NUCLEOTIDE SEQUENCE [LARGE SCALE GENOMIC DNA]</scope>
    <source>
        <strain evidence="4 6">Ter291</strain>
        <strain evidence="3 5">Ter91</strain>
    </source>
</reference>
<evidence type="ECO:0008006" key="7">
    <source>
        <dbReference type="Google" id="ProtNLM"/>
    </source>
</evidence>
<dbReference type="AlphaFoldDB" id="A0A127Q688"/>